<dbReference type="RefSeq" id="WP_145693376.1">
    <property type="nucleotide sequence ID" value="NZ_VLJT01000084.1"/>
</dbReference>
<proteinExistence type="predicted"/>
<sequence>MTSAEIDLDEVVKVFVDGAATYWRDHGRPDFVPSPPTSATRCGIRAVVAHLEQTASAAVGRCGVASPLVLEDQDGFSTCCLPAGHDGWHRGDMGAEWGVPPDMSVEAKRAVAEQVLTERADELEEMAERMGAENPLVGAAARVVVDHLRGYVKYRLPFWAPGREA</sequence>
<accession>A0A562D7S9</accession>
<gene>
    <name evidence="1" type="ORF">L618_008000000050</name>
</gene>
<comment type="caution">
    <text evidence="1">The sequence shown here is derived from an EMBL/GenBank/DDBJ whole genome shotgun (WGS) entry which is preliminary data.</text>
</comment>
<protein>
    <recommendedName>
        <fullName evidence="3">DinB family protein</fullName>
    </recommendedName>
</protein>
<dbReference type="EMBL" id="VLJT01000084">
    <property type="protein sequence ID" value="TWH05594.1"/>
    <property type="molecule type" value="Genomic_DNA"/>
</dbReference>
<evidence type="ECO:0000313" key="1">
    <source>
        <dbReference type="EMBL" id="TWH05594.1"/>
    </source>
</evidence>
<dbReference type="AlphaFoldDB" id="A0A562D7S9"/>
<dbReference type="Proteomes" id="UP000317573">
    <property type="component" value="Unassembled WGS sequence"/>
</dbReference>
<name>A0A562D7S9_RHORH</name>
<evidence type="ECO:0000313" key="2">
    <source>
        <dbReference type="Proteomes" id="UP000317573"/>
    </source>
</evidence>
<evidence type="ECO:0008006" key="3">
    <source>
        <dbReference type="Google" id="ProtNLM"/>
    </source>
</evidence>
<reference evidence="1 2" key="1">
    <citation type="submission" date="2019-07" db="EMBL/GenBank/DDBJ databases">
        <title>Genome sequencing of lignin-degrading bacterial isolates.</title>
        <authorList>
            <person name="Gladden J."/>
        </authorList>
    </citation>
    <scope>NUCLEOTIDE SEQUENCE [LARGE SCALE GENOMIC DNA]</scope>
    <source>
        <strain evidence="1 2">J45</strain>
    </source>
</reference>
<organism evidence="1 2">
    <name type="scientific">Rhodococcus rhodochrous J45</name>
    <dbReference type="NCBI Taxonomy" id="935266"/>
    <lineage>
        <taxon>Bacteria</taxon>
        <taxon>Bacillati</taxon>
        <taxon>Actinomycetota</taxon>
        <taxon>Actinomycetes</taxon>
        <taxon>Mycobacteriales</taxon>
        <taxon>Nocardiaceae</taxon>
        <taxon>Rhodococcus</taxon>
    </lineage>
</organism>